<reference evidence="2" key="1">
    <citation type="submission" date="2023-10" db="EMBL/GenBank/DDBJ databases">
        <authorList>
            <person name="Chen Y."/>
            <person name="Shah S."/>
            <person name="Dougan E. K."/>
            <person name="Thang M."/>
            <person name="Chan C."/>
        </authorList>
    </citation>
    <scope>NUCLEOTIDE SEQUENCE [LARGE SCALE GENOMIC DNA]</scope>
</reference>
<feature type="domain" description="Alpha-N-acetylglucosaminidase tim-barrel" evidence="1">
    <location>
        <begin position="51"/>
        <end position="312"/>
    </location>
</feature>
<evidence type="ECO:0000313" key="3">
    <source>
        <dbReference type="Proteomes" id="UP001189429"/>
    </source>
</evidence>
<dbReference type="InterPro" id="IPR007781">
    <property type="entry name" value="NAGLU"/>
</dbReference>
<comment type="caution">
    <text evidence="2">The sequence shown here is derived from an EMBL/GenBank/DDBJ whole genome shotgun (WGS) entry which is preliminary data.</text>
</comment>
<organism evidence="2 3">
    <name type="scientific">Prorocentrum cordatum</name>
    <dbReference type="NCBI Taxonomy" id="2364126"/>
    <lineage>
        <taxon>Eukaryota</taxon>
        <taxon>Sar</taxon>
        <taxon>Alveolata</taxon>
        <taxon>Dinophyceae</taxon>
        <taxon>Prorocentrales</taxon>
        <taxon>Prorocentraceae</taxon>
        <taxon>Prorocentrum</taxon>
    </lineage>
</organism>
<evidence type="ECO:0000313" key="2">
    <source>
        <dbReference type="EMBL" id="CAK0830817.1"/>
    </source>
</evidence>
<evidence type="ECO:0000259" key="1">
    <source>
        <dbReference type="Pfam" id="PF05089"/>
    </source>
</evidence>
<gene>
    <name evidence="2" type="ORF">PCOR1329_LOCUS29341</name>
</gene>
<sequence>RYCYFPALSQGAFEPGFRGESSGSDVGLVGGPRRRTRGKGSGISFYVLPLRSWMKGQWLLQKQILARYRELGIVGQLPGFQGNVPVGLKAVLSDANITAAGATGWMDSVDPAYAEVAGEWMRTLVEDFGTDHWYQLDGYFNGGTAPWLSGPREHAAPAGSEDEVPVDPSWFERGAAAFRGLNSTDPAAVWSFQGFAFEYWKDPRQASYLKGFVSAVPAGRFSIVDMDYGSGEWQKFSDWWNGTAPFFGAQFIWTALHNFGGTDGLKGDLRKVNAMPFAALEAGGNVWGTGFTGEGIDQNPAFYDFLLEQHWRSGPVPDVPGALAARALRRYASTGGDGAGLAAAAEAWVLLGASMYADDVSVQDLTGVAHLPPRSGAQDFGADRRTPSREMCLTFQAWSKLVGAAPALDAAREPFRCSIPIPMFKGKLGHT</sequence>
<dbReference type="InterPro" id="IPR024733">
    <property type="entry name" value="NAGLU_tim-barrel"/>
</dbReference>
<dbReference type="PANTHER" id="PTHR12872">
    <property type="entry name" value="ALPHA-N-ACETYLGLUCOSAMINIDASE"/>
    <property type="match status" value="1"/>
</dbReference>
<feature type="non-terminal residue" evidence="2">
    <location>
        <position position="431"/>
    </location>
</feature>
<dbReference type="EMBL" id="CAUYUJ010011036">
    <property type="protein sequence ID" value="CAK0830817.1"/>
    <property type="molecule type" value="Genomic_DNA"/>
</dbReference>
<feature type="non-terminal residue" evidence="2">
    <location>
        <position position="1"/>
    </location>
</feature>
<dbReference type="Gene3D" id="3.20.20.80">
    <property type="entry name" value="Glycosidases"/>
    <property type="match status" value="1"/>
</dbReference>
<proteinExistence type="predicted"/>
<name>A0ABN9SH35_9DINO</name>
<dbReference type="Pfam" id="PF05089">
    <property type="entry name" value="NAGLU"/>
    <property type="match status" value="1"/>
</dbReference>
<dbReference type="Proteomes" id="UP001189429">
    <property type="component" value="Unassembled WGS sequence"/>
</dbReference>
<accession>A0ABN9SH35</accession>
<keyword evidence="3" id="KW-1185">Reference proteome</keyword>
<dbReference type="PANTHER" id="PTHR12872:SF1">
    <property type="entry name" value="ALPHA-N-ACETYLGLUCOSAMINIDASE"/>
    <property type="match status" value="1"/>
</dbReference>
<protein>
    <recommendedName>
        <fullName evidence="1">Alpha-N-acetylglucosaminidase tim-barrel domain-containing protein</fullName>
    </recommendedName>
</protein>